<dbReference type="AlphaFoldDB" id="A0A1L8R4F5"/>
<dbReference type="EMBL" id="JXKG01000016">
    <property type="protein sequence ID" value="OJG14605.1"/>
    <property type="molecule type" value="Genomic_DNA"/>
</dbReference>
<keyword evidence="2" id="KW-0456">Lyase</keyword>
<dbReference type="Proteomes" id="UP000182835">
    <property type="component" value="Unassembled WGS sequence"/>
</dbReference>
<evidence type="ECO:0000313" key="5">
    <source>
        <dbReference type="Proteomes" id="UP000182835"/>
    </source>
</evidence>
<evidence type="ECO:0000256" key="2">
    <source>
        <dbReference type="ARBA" id="ARBA00023239"/>
    </source>
</evidence>
<accession>A0A1L8R4F5</accession>
<sequence>MMSDGRMLFERERQDMADIVRLIFTRKLTNVAGGNFSFLAEKDGKKYIIMTPTMMSEAYLGNLTAAQILVVDLETREIVCGVGSLTREINMHQAVYKTNEEIKAVLHAHAPNAMFWATSGLPMPNLTEATQKVGPVPVMRFAPNCSEELAEITSTYIRENDLPVPHMLLLDSHGVLINATGDDGLMAIHKALSILDTVEWNAEIAYKQTLFQALGIMDSYHSKGEDIANIMDLKAKEAIYNRAKIAAGGD</sequence>
<dbReference type="STRING" id="317010.RU96_GL000792"/>
<name>A0A1L8R4F5_9ENTE</name>
<dbReference type="PANTHER" id="PTHR22789">
    <property type="entry name" value="FUCULOSE PHOSPHATE ALDOLASE"/>
    <property type="match status" value="1"/>
</dbReference>
<evidence type="ECO:0000259" key="3">
    <source>
        <dbReference type="SMART" id="SM01007"/>
    </source>
</evidence>
<reference evidence="4 5" key="1">
    <citation type="submission" date="2014-12" db="EMBL/GenBank/DDBJ databases">
        <title>Draft genome sequences of 29 type strains of Enterococci.</title>
        <authorList>
            <person name="Zhong Z."/>
            <person name="Sun Z."/>
            <person name="Liu W."/>
            <person name="Zhang W."/>
            <person name="Zhang H."/>
        </authorList>
    </citation>
    <scope>NUCLEOTIDE SEQUENCE [LARGE SCALE GENOMIC DNA]</scope>
    <source>
        <strain evidence="4 5">DSM 21207</strain>
    </source>
</reference>
<dbReference type="PANTHER" id="PTHR22789:SF0">
    <property type="entry name" value="3-OXO-TETRONATE 4-PHOSPHATE DECARBOXYLASE-RELATED"/>
    <property type="match status" value="1"/>
</dbReference>
<feature type="domain" description="Class II aldolase/adducin N-terminal" evidence="3">
    <location>
        <begin position="14"/>
        <end position="206"/>
    </location>
</feature>
<dbReference type="InterPro" id="IPR036409">
    <property type="entry name" value="Aldolase_II/adducin_N_sf"/>
</dbReference>
<dbReference type="GO" id="GO:0019323">
    <property type="term" value="P:pentose catabolic process"/>
    <property type="evidence" value="ECO:0007669"/>
    <property type="project" value="TreeGrafter"/>
</dbReference>
<protein>
    <submittedName>
        <fullName evidence="4">Class II aldolase and adducin protein</fullName>
    </submittedName>
</protein>
<keyword evidence="1" id="KW-0479">Metal-binding</keyword>
<dbReference type="InterPro" id="IPR001303">
    <property type="entry name" value="Aldolase_II/adducin_N"/>
</dbReference>
<evidence type="ECO:0000313" key="4">
    <source>
        <dbReference type="EMBL" id="OJG14605.1"/>
    </source>
</evidence>
<dbReference type="GO" id="GO:0005829">
    <property type="term" value="C:cytosol"/>
    <property type="evidence" value="ECO:0007669"/>
    <property type="project" value="TreeGrafter"/>
</dbReference>
<dbReference type="Gene3D" id="3.40.225.10">
    <property type="entry name" value="Class II aldolase/adducin N-terminal domain"/>
    <property type="match status" value="1"/>
</dbReference>
<organism evidence="4 5">
    <name type="scientific">Enterococcus canintestini</name>
    <dbReference type="NCBI Taxonomy" id="317010"/>
    <lineage>
        <taxon>Bacteria</taxon>
        <taxon>Bacillati</taxon>
        <taxon>Bacillota</taxon>
        <taxon>Bacilli</taxon>
        <taxon>Lactobacillales</taxon>
        <taxon>Enterococcaceae</taxon>
        <taxon>Enterococcus</taxon>
    </lineage>
</organism>
<gene>
    <name evidence="4" type="ORF">RU96_GL000792</name>
</gene>
<dbReference type="Pfam" id="PF00596">
    <property type="entry name" value="Aldolase_II"/>
    <property type="match status" value="1"/>
</dbReference>
<dbReference type="GO" id="GO:0046872">
    <property type="term" value="F:metal ion binding"/>
    <property type="evidence" value="ECO:0007669"/>
    <property type="project" value="UniProtKB-KW"/>
</dbReference>
<dbReference type="NCBIfam" id="NF004979">
    <property type="entry name" value="PRK06357.1"/>
    <property type="match status" value="1"/>
</dbReference>
<dbReference type="GO" id="GO:0016832">
    <property type="term" value="F:aldehyde-lyase activity"/>
    <property type="evidence" value="ECO:0007669"/>
    <property type="project" value="TreeGrafter"/>
</dbReference>
<comment type="caution">
    <text evidence="4">The sequence shown here is derived from an EMBL/GenBank/DDBJ whole genome shotgun (WGS) entry which is preliminary data.</text>
</comment>
<dbReference type="SMART" id="SM01007">
    <property type="entry name" value="Aldolase_II"/>
    <property type="match status" value="1"/>
</dbReference>
<proteinExistence type="predicted"/>
<evidence type="ECO:0000256" key="1">
    <source>
        <dbReference type="ARBA" id="ARBA00022723"/>
    </source>
</evidence>
<dbReference type="SUPFAM" id="SSF53639">
    <property type="entry name" value="AraD/HMP-PK domain-like"/>
    <property type="match status" value="1"/>
</dbReference>
<dbReference type="InterPro" id="IPR050197">
    <property type="entry name" value="Aldolase_class_II_sugar_metab"/>
</dbReference>